<dbReference type="Pfam" id="PF09335">
    <property type="entry name" value="VTT_dom"/>
    <property type="match status" value="1"/>
</dbReference>
<keyword evidence="1" id="KW-0472">Membrane</keyword>
<evidence type="ECO:0000256" key="1">
    <source>
        <dbReference type="SAM" id="Phobius"/>
    </source>
</evidence>
<sequence>MTNRYKYWLIGLGIVGLVALLSWLWIDYRTTGTTILATHFNRDRAVLINQLRHQGRHNAIILVAAIAIGSAIPGVPISAIAILSGIFFGRWPGFVINLTGITLGNLLAIYLMSQFPKRSKPSRFQYLTDKLKTMRHPRLGLSIGYAIPMLPTVLVNYTALELRPSFATTFSCIVMGSLPVSFLYAFGGDELLSGNIKTVILAVVLVLLLVGLYEIIRRDQRRKAQAD</sequence>
<feature type="transmembrane region" description="Helical" evidence="1">
    <location>
        <begin position="94"/>
        <end position="113"/>
    </location>
</feature>
<dbReference type="GeneID" id="56992193"/>
<dbReference type="Proteomes" id="UP001164768">
    <property type="component" value="Chromosome"/>
</dbReference>
<feature type="transmembrane region" description="Helical" evidence="1">
    <location>
        <begin position="166"/>
        <end position="186"/>
    </location>
</feature>
<dbReference type="InterPro" id="IPR032816">
    <property type="entry name" value="VTT_dom"/>
</dbReference>
<dbReference type="EMBL" id="CP113117">
    <property type="protein sequence ID" value="WAD00635.1"/>
    <property type="molecule type" value="Genomic_DNA"/>
</dbReference>
<feature type="transmembrane region" description="Helical" evidence="1">
    <location>
        <begin position="139"/>
        <end position="160"/>
    </location>
</feature>
<keyword evidence="1" id="KW-1133">Transmembrane helix</keyword>
<feature type="transmembrane region" description="Helical" evidence="1">
    <location>
        <begin position="6"/>
        <end position="26"/>
    </location>
</feature>
<evidence type="ECO:0000313" key="5">
    <source>
        <dbReference type="Proteomes" id="UP000676478"/>
    </source>
</evidence>
<evidence type="ECO:0000259" key="2">
    <source>
        <dbReference type="Pfam" id="PF09335"/>
    </source>
</evidence>
<proteinExistence type="predicted"/>
<dbReference type="RefSeq" id="WP_011667182.1">
    <property type="nucleotide sequence ID" value="NZ_BBOW01000056.1"/>
</dbReference>
<dbReference type="OrthoDB" id="2360723at2"/>
<feature type="domain" description="VTT" evidence="2">
    <location>
        <begin position="75"/>
        <end position="189"/>
    </location>
</feature>
<accession>A0A0C1Q7V8</accession>
<evidence type="ECO:0000313" key="4">
    <source>
        <dbReference type="EMBL" id="WAD00635.1"/>
    </source>
</evidence>
<dbReference type="EMBL" id="JAERKF010000012">
    <property type="protein sequence ID" value="MBS1011145.1"/>
    <property type="molecule type" value="Genomic_DNA"/>
</dbReference>
<feature type="transmembrane region" description="Helical" evidence="1">
    <location>
        <begin position="198"/>
        <end position="216"/>
    </location>
</feature>
<name>A0A0C1Q7V8_LEVBR</name>
<dbReference type="Proteomes" id="UP000676478">
    <property type="component" value="Unassembled WGS sequence"/>
</dbReference>
<gene>
    <name evidence="3" type="ORF">JK167_09920</name>
    <name evidence="4" type="ORF">ORR04_06710</name>
</gene>
<organism evidence="3 5">
    <name type="scientific">Levilactobacillus brevis</name>
    <name type="common">Lactobacillus brevis</name>
    <dbReference type="NCBI Taxonomy" id="1580"/>
    <lineage>
        <taxon>Bacteria</taxon>
        <taxon>Bacillati</taxon>
        <taxon>Bacillota</taxon>
        <taxon>Bacilli</taxon>
        <taxon>Lactobacillales</taxon>
        <taxon>Lactobacillaceae</taxon>
        <taxon>Levilactobacillus</taxon>
    </lineage>
</organism>
<reference evidence="3" key="1">
    <citation type="submission" date="2020-12" db="EMBL/GenBank/DDBJ databases">
        <authorList>
            <person name="Mcmullen J.G."/>
        </authorList>
    </citation>
    <scope>NUCLEOTIDE SEQUENCE</scope>
    <source>
        <strain evidence="3">Dm-2019-70</strain>
    </source>
</reference>
<reference evidence="3" key="2">
    <citation type="submission" date="2022-09" db="EMBL/GenBank/DDBJ databases">
        <title>Genome-inferred correspondence between phylogeny and metabolic traits in the wild Drosophila gut microbiome.</title>
        <authorList>
            <person name="Bueno E."/>
            <person name="Blow F."/>
            <person name="Douglas A.E."/>
        </authorList>
    </citation>
    <scope>NUCLEOTIDE SEQUENCE</scope>
    <source>
        <strain evidence="3">Dm-2019-70</strain>
    </source>
</reference>
<dbReference type="AlphaFoldDB" id="A0A0C1Q7V8"/>
<protein>
    <submittedName>
        <fullName evidence="3">VTT domain-containing protein</fullName>
    </submittedName>
</protein>
<feature type="transmembrane region" description="Helical" evidence="1">
    <location>
        <begin position="59"/>
        <end position="88"/>
    </location>
</feature>
<dbReference type="OMA" id="YMIPFIP"/>
<keyword evidence="1" id="KW-0812">Transmembrane</keyword>
<reference evidence="4" key="3">
    <citation type="submission" date="2022-11" db="EMBL/GenBank/DDBJ databases">
        <title>Whole genome sequence of Levilactobacillus brevis SMB091.</title>
        <authorList>
            <person name="Kim J.-M."/>
            <person name="Kim O.-C."/>
            <person name="Choi Y.H."/>
            <person name="Han N.S."/>
            <person name="Hurh B."/>
        </authorList>
    </citation>
    <scope>NUCLEOTIDE SEQUENCE</scope>
    <source>
        <strain evidence="4">SMB091</strain>
    </source>
</reference>
<evidence type="ECO:0000313" key="3">
    <source>
        <dbReference type="EMBL" id="MBS1011145.1"/>
    </source>
</evidence>